<organism evidence="3 4">
    <name type="scientific">Flavonifractor plautii</name>
    <name type="common">Fusobacterium plautii</name>
    <dbReference type="NCBI Taxonomy" id="292800"/>
    <lineage>
        <taxon>Bacteria</taxon>
        <taxon>Bacillati</taxon>
        <taxon>Bacillota</taxon>
        <taxon>Clostridia</taxon>
        <taxon>Eubacteriales</taxon>
        <taxon>Oscillospiraceae</taxon>
        <taxon>Flavonifractor</taxon>
    </lineage>
</organism>
<feature type="coiled-coil region" evidence="1">
    <location>
        <begin position="73"/>
        <end position="100"/>
    </location>
</feature>
<protein>
    <submittedName>
        <fullName evidence="3">Uncharacterized protein</fullName>
    </submittedName>
</protein>
<dbReference type="RefSeq" id="WP_154250347.1">
    <property type="nucleotide sequence ID" value="NZ_CP095094.1"/>
</dbReference>
<accession>A0A6I2RCL5</accession>
<evidence type="ECO:0000256" key="1">
    <source>
        <dbReference type="SAM" id="Coils"/>
    </source>
</evidence>
<gene>
    <name evidence="3" type="ORF">GKE90_07630</name>
    <name evidence="2" type="ORF">PNE06_04005</name>
</gene>
<evidence type="ECO:0000313" key="3">
    <source>
        <dbReference type="EMBL" id="MSB48571.1"/>
    </source>
</evidence>
<reference evidence="2" key="2">
    <citation type="submission" date="2023-01" db="EMBL/GenBank/DDBJ databases">
        <title>Human gut microbiome strain richness.</title>
        <authorList>
            <person name="Chen-Liaw A."/>
        </authorList>
    </citation>
    <scope>NUCLEOTIDE SEQUENCE</scope>
    <source>
        <strain evidence="2">1001287st1_F4_1001285I_161205</strain>
    </source>
</reference>
<name>A0A6I2RCL5_FLAPL</name>
<evidence type="ECO:0000313" key="4">
    <source>
        <dbReference type="Proteomes" id="UP000429811"/>
    </source>
</evidence>
<sequence length="143" mass="16907">MKEKEIKFRNIGRHFLQGRQNNILYQIYLRHCDKDTLTYAVSIRDLKNPSQNISTQNRQKFTLEDAKRFCQDVAAGRVDLKALRREYDELNQAMKMRAEEKARQEADTFRNSLSDAGITFTAFLELMEQFDQLDSMARSFLEE</sequence>
<proteinExistence type="predicted"/>
<dbReference type="Proteomes" id="UP001211173">
    <property type="component" value="Unassembled WGS sequence"/>
</dbReference>
<dbReference type="EMBL" id="JAQLWV010000004">
    <property type="protein sequence ID" value="MDB7932231.1"/>
    <property type="molecule type" value="Genomic_DNA"/>
</dbReference>
<dbReference type="EMBL" id="WKPO01000008">
    <property type="protein sequence ID" value="MSB48571.1"/>
    <property type="molecule type" value="Genomic_DNA"/>
</dbReference>
<comment type="caution">
    <text evidence="3">The sequence shown here is derived from an EMBL/GenBank/DDBJ whole genome shotgun (WGS) entry which is preliminary data.</text>
</comment>
<dbReference type="Proteomes" id="UP000429811">
    <property type="component" value="Unassembled WGS sequence"/>
</dbReference>
<evidence type="ECO:0000313" key="2">
    <source>
        <dbReference type="EMBL" id="MDB7932231.1"/>
    </source>
</evidence>
<keyword evidence="1" id="KW-0175">Coiled coil</keyword>
<reference evidence="3 4" key="1">
    <citation type="journal article" date="2019" name="Nat. Med.">
        <title>A library of human gut bacterial isolates paired with longitudinal multiomics data enables mechanistic microbiome research.</title>
        <authorList>
            <person name="Poyet M."/>
            <person name="Groussin M."/>
            <person name="Gibbons S.M."/>
            <person name="Avila-Pacheco J."/>
            <person name="Jiang X."/>
            <person name="Kearney S.M."/>
            <person name="Perrotta A.R."/>
            <person name="Berdy B."/>
            <person name="Zhao S."/>
            <person name="Lieberman T.D."/>
            <person name="Swanson P.K."/>
            <person name="Smith M."/>
            <person name="Roesemann S."/>
            <person name="Alexander J.E."/>
            <person name="Rich S.A."/>
            <person name="Livny J."/>
            <person name="Vlamakis H."/>
            <person name="Clish C."/>
            <person name="Bullock K."/>
            <person name="Deik A."/>
            <person name="Scott J."/>
            <person name="Pierce K.A."/>
            <person name="Xavier R.J."/>
            <person name="Alm E.J."/>
        </authorList>
    </citation>
    <scope>NUCLEOTIDE SEQUENCE [LARGE SCALE GENOMIC DNA]</scope>
    <source>
        <strain evidence="3 4">BIOML-A5</strain>
    </source>
</reference>
<dbReference type="AlphaFoldDB" id="A0A6I2RCL5"/>